<evidence type="ECO:0000313" key="10">
    <source>
        <dbReference type="Proteomes" id="UP000070092"/>
    </source>
</evidence>
<keyword evidence="3" id="KW-0326">Glycosidase</keyword>
<dbReference type="Proteomes" id="UP000070092">
    <property type="component" value="Unassembled WGS sequence"/>
</dbReference>
<evidence type="ECO:0000256" key="3">
    <source>
        <dbReference type="ARBA" id="ARBA00023295"/>
    </source>
</evidence>
<feature type="signal peptide" evidence="7">
    <location>
        <begin position="1"/>
        <end position="32"/>
    </location>
</feature>
<dbReference type="InterPro" id="IPR052764">
    <property type="entry name" value="GH20_Enzymes"/>
</dbReference>
<feature type="compositionally biased region" description="Basic and acidic residues" evidence="5">
    <location>
        <begin position="1578"/>
        <end position="1590"/>
    </location>
</feature>
<dbReference type="InterPro" id="IPR022038">
    <property type="entry name" value="Ig-like_bact"/>
</dbReference>
<dbReference type="InterPro" id="IPR008979">
    <property type="entry name" value="Galactose-bd-like_sf"/>
</dbReference>
<comment type="similarity">
    <text evidence="1">Belongs to the glycosyl hydrolase 20 family.</text>
</comment>
<dbReference type="InterPro" id="IPR015882">
    <property type="entry name" value="HEX_bac_N"/>
</dbReference>
<evidence type="ECO:0000256" key="5">
    <source>
        <dbReference type="SAM" id="MobiDB-lite"/>
    </source>
</evidence>
<dbReference type="Gene3D" id="2.60.120.260">
    <property type="entry name" value="Galactose-binding domain-like"/>
    <property type="match status" value="3"/>
</dbReference>
<comment type="caution">
    <text evidence="9">The sequence shown here is derived from an EMBL/GenBank/DDBJ whole genome shotgun (WGS) entry which is preliminary data.</text>
</comment>
<feature type="domain" description="F5/8 type C" evidence="8">
    <location>
        <begin position="25"/>
        <end position="172"/>
    </location>
</feature>
<evidence type="ECO:0000256" key="2">
    <source>
        <dbReference type="ARBA" id="ARBA00022801"/>
    </source>
</evidence>
<dbReference type="InterPro" id="IPR013320">
    <property type="entry name" value="ConA-like_dom_sf"/>
</dbReference>
<evidence type="ECO:0000256" key="6">
    <source>
        <dbReference type="SAM" id="Phobius"/>
    </source>
</evidence>
<keyword evidence="6" id="KW-0472">Membrane</keyword>
<dbReference type="EMBL" id="LRPO01000033">
    <property type="protein sequence ID" value="KWZ81230.1"/>
    <property type="molecule type" value="Genomic_DNA"/>
</dbReference>
<accession>A0A133KP76</accession>
<evidence type="ECO:0000259" key="8">
    <source>
        <dbReference type="PROSITE" id="PS50022"/>
    </source>
</evidence>
<keyword evidence="2" id="KW-0378">Hydrolase</keyword>
<feature type="active site" description="Proton donor" evidence="4">
    <location>
        <position position="747"/>
    </location>
</feature>
<dbReference type="InterPro" id="IPR044060">
    <property type="entry name" value="Bacterial_rp_domain"/>
</dbReference>
<protein>
    <submittedName>
        <fullName evidence="9">LPXTG-motif protein cell wall anchor domain protein</fullName>
    </submittedName>
</protein>
<evidence type="ECO:0000256" key="1">
    <source>
        <dbReference type="ARBA" id="ARBA00006285"/>
    </source>
</evidence>
<reference evidence="9 10" key="1">
    <citation type="submission" date="2016-01" db="EMBL/GenBank/DDBJ databases">
        <authorList>
            <person name="Oliw E.H."/>
        </authorList>
    </citation>
    <scope>NUCLEOTIDE SEQUENCE [LARGE SCALE GENOMIC DNA]</scope>
    <source>
        <strain evidence="9 10">MJR8628B</strain>
    </source>
</reference>
<proteinExistence type="inferred from homology"/>
<dbReference type="PATRIC" id="fig|1681.53.peg.1131"/>
<dbReference type="SUPFAM" id="SSF49785">
    <property type="entry name" value="Galactose-binding domain-like"/>
    <property type="match status" value="3"/>
</dbReference>
<keyword evidence="6" id="KW-1133">Transmembrane helix</keyword>
<dbReference type="PANTHER" id="PTHR43678">
    <property type="entry name" value="PUTATIVE (AFU_ORTHOLOGUE AFUA_2G00640)-RELATED"/>
    <property type="match status" value="1"/>
</dbReference>
<name>A0A133KP76_BIFBI</name>
<dbReference type="Pfam" id="PF02838">
    <property type="entry name" value="Glyco_hydro_20b"/>
    <property type="match status" value="1"/>
</dbReference>
<dbReference type="SUPFAM" id="SSF49899">
    <property type="entry name" value="Concanavalin A-like lectins/glucanases"/>
    <property type="match status" value="1"/>
</dbReference>
<keyword evidence="7" id="KW-0732">Signal</keyword>
<dbReference type="PROSITE" id="PS50022">
    <property type="entry name" value="FA58C_3"/>
    <property type="match status" value="2"/>
</dbReference>
<dbReference type="Pfam" id="PF00728">
    <property type="entry name" value="Glyco_hydro_20"/>
    <property type="match status" value="1"/>
</dbReference>
<evidence type="ECO:0000256" key="7">
    <source>
        <dbReference type="SAM" id="SignalP"/>
    </source>
</evidence>
<organism evidence="9 10">
    <name type="scientific">Bifidobacterium bifidum</name>
    <dbReference type="NCBI Taxonomy" id="1681"/>
    <lineage>
        <taxon>Bacteria</taxon>
        <taxon>Bacillati</taxon>
        <taxon>Actinomycetota</taxon>
        <taxon>Actinomycetes</taxon>
        <taxon>Bifidobacteriales</taxon>
        <taxon>Bifidobacteriaceae</taxon>
        <taxon>Bifidobacterium</taxon>
    </lineage>
</organism>
<dbReference type="PRINTS" id="PR00738">
    <property type="entry name" value="GLHYDRLASE20"/>
</dbReference>
<dbReference type="Pfam" id="PF00754">
    <property type="entry name" value="F5_F8_type_C"/>
    <property type="match status" value="3"/>
</dbReference>
<dbReference type="Gene3D" id="3.30.379.10">
    <property type="entry name" value="Chitobiase/beta-hexosaminidase domain 2-like"/>
    <property type="match status" value="1"/>
</dbReference>
<dbReference type="GO" id="GO:0005975">
    <property type="term" value="P:carbohydrate metabolic process"/>
    <property type="evidence" value="ECO:0007669"/>
    <property type="project" value="InterPro"/>
</dbReference>
<feature type="domain" description="F5/8 type C" evidence="8">
    <location>
        <begin position="173"/>
        <end position="331"/>
    </location>
</feature>
<evidence type="ECO:0000313" key="9">
    <source>
        <dbReference type="EMBL" id="KWZ81230.1"/>
    </source>
</evidence>
<dbReference type="InterPro" id="IPR025705">
    <property type="entry name" value="Beta_hexosaminidase_sua/sub"/>
</dbReference>
<dbReference type="SUPFAM" id="SSF55545">
    <property type="entry name" value="beta-N-acetylhexosaminidase-like domain"/>
    <property type="match status" value="1"/>
</dbReference>
<dbReference type="SUPFAM" id="SSF51445">
    <property type="entry name" value="(Trans)glycosidases"/>
    <property type="match status" value="1"/>
</dbReference>
<feature type="region of interest" description="Disordered" evidence="5">
    <location>
        <begin position="1569"/>
        <end position="1597"/>
    </location>
</feature>
<dbReference type="GO" id="GO:0004563">
    <property type="term" value="F:beta-N-acetylhexosaminidase activity"/>
    <property type="evidence" value="ECO:0007669"/>
    <property type="project" value="InterPro"/>
</dbReference>
<sequence length="1627" mass="176526">MRLRRVKAAIGSVLAAVTLLSMSLTGVTAAQASDDNLALNQTVTASSYEVATTAPEKAVDGDLGTRWGTAQNKAANEWIEVGLGGTKTVKQINIDFERKDADQNITSFKVELKQGDTYTKVYQKDTRAKQQEIILLDQAQQASAVKVTVLSADGGTMNWVNVGINEISVYSAPKETVLDTADTNHMLGATMTASSNETATLTPDKAIDQNRTGRNNRWASGYETPSNIWLKAEFPRLTAVKDIRIYFFERDVNPKPTNVQSFDLSYTDSEGTEHTLKSGYAMTASGTGYVADVVIQLDQAVNARSLKLSNFAIKSSEYNNVSVAEWEAYSNDQAEPGATLDSVVSDLESNHLTIETDTDTLALPTVPDGYTVKFNGADYEQLIAADGTVNHPLVDKTVQVAYVVTDTATGNTKTTSDIPYVVKGTNQQQEGNNAKPTIIPEIAEWHSTSAAKLAASAVTKVVYDDDSLKAVVDEFVADYKDFTGIKLTAKKGAAEAGAFNFVKTDSTAAIAQLGDEGYTMDIQADRVVAKSSSVTGNMYAMQTILQMTKQDANGFVIGSMRDYPRFTTRGLLLDVARKPVSLEMMREITRTMRYYKMNDFQAHLSDNYIFLENYGKGDDEDEAFKAYDAFRLESSLTNDKGESPTAEDYSISKKTFKQFIQDERALGMNVVPEIDVPAHANSFTKIWPELMVKGRVSPINRNRPLIDHLDVSKPETIAKIKEIFDDYTKGDDPTFDSDTTVHIGADEFLYNYTAYRKFINEIVPYIKDTNTVRMWGGLTWINDHKTEITKDAIENVEMNLWSKDWADGLQMYNMGYKLINTIDDYGYMVPNGSYGRANAYGDLLNISRVFDSFEPNKVRSSGGYQAVPSGDDQMLGAAFAIWSDNIDKSASGLTESDLYWRFFDAMPFYAEKTWAATGKEKGTAAKLTALAAKQGTGPRTNPYYQATSKNSVYESYDFNDGLADASGNGRDLTIGDGSKAAVKDQSLKLAGGSSYATSKLDKLGNGNELTFDVTLQQAAKPGDILFEADAPYGTHDIRVMENGKLGFTRELYNYYFDYELPVGKTVTVTIKVDQQTTKLYVDGEFVSDATGKYIDKGIEKKTGITAATFALPLQRIGSKTSAINGVIDNVIVKKSEAETDQYNKSCWTGTTNSETQYNDTEGLLRYAFDNNPSTIWHSNWKGATDKLTGSNSFYAEIDMCQKYTINQFSFTPRTSQDSGQVTKADLYVKANANDEWKQVATDQVFEASRAKKTFMFDEQEVRYVKFVAKSSNDGWVAVSEFGVANKPSSTVRVFVAADPAEGGTVSVAAEGETGTDTAVDVASGASVTAKAVAADGYRFSGWFTTASETAVSTDATYTFAADGNTALTAKFTKDSTPDPGPKPTISSIAVTKPTVTDYKVGDTFDATGLAVTATMSDGSTKTLTAGEYTLAATQDGAAVALDKAFAKAGTVTVTVTANGKTATFDVTVTAKNPDPEPATLKSIKVTSKPDKTTYTVDETFAKTGLAVTGTWSDGKTALLKDSEYKLSAVDADGKTVDLTKPFTAAGDVTVTVTSGKLTDSFTITVKAKTVTPTPGDNKPGENKPGADKPKPNTPDEVAKTGASVTAVVFSALLLLSAGYLLVRKRRI</sequence>
<dbReference type="PANTHER" id="PTHR43678:SF1">
    <property type="entry name" value="BETA-N-ACETYLHEXOSAMINIDASE"/>
    <property type="match status" value="1"/>
</dbReference>
<dbReference type="Gene3D" id="2.60.40.3630">
    <property type="match status" value="2"/>
</dbReference>
<keyword evidence="6" id="KW-0812">Transmembrane</keyword>
<dbReference type="InterPro" id="IPR029018">
    <property type="entry name" value="Hex-like_dom2"/>
</dbReference>
<dbReference type="Pfam" id="PF07523">
    <property type="entry name" value="Big_3"/>
    <property type="match status" value="2"/>
</dbReference>
<dbReference type="InterPro" id="IPR015883">
    <property type="entry name" value="Glyco_hydro_20_cat"/>
</dbReference>
<evidence type="ECO:0000256" key="4">
    <source>
        <dbReference type="PIRSR" id="PIRSR625705-1"/>
    </source>
</evidence>
<dbReference type="CDD" id="cd06564">
    <property type="entry name" value="GH20_DspB_LnbB-like"/>
    <property type="match status" value="1"/>
</dbReference>
<gene>
    <name evidence="9" type="ORF">HMPREF3196_01151</name>
</gene>
<dbReference type="InterPro" id="IPR017853">
    <property type="entry name" value="GH"/>
</dbReference>
<feature type="chain" id="PRO_5007456965" evidence="7">
    <location>
        <begin position="33"/>
        <end position="1627"/>
    </location>
</feature>
<dbReference type="InterPro" id="IPR000421">
    <property type="entry name" value="FA58C"/>
</dbReference>
<dbReference type="Gene3D" id="3.20.20.80">
    <property type="entry name" value="Glycosidases"/>
    <property type="match status" value="1"/>
</dbReference>
<dbReference type="Pfam" id="PF18998">
    <property type="entry name" value="Flg_new_2"/>
    <property type="match status" value="1"/>
</dbReference>
<feature type="transmembrane region" description="Helical" evidence="6">
    <location>
        <begin position="1601"/>
        <end position="1622"/>
    </location>
</feature>